<sequence length="159" mass="18352">MNIKVIRACKAVLLVLLFLMVAPHFFKPKNSDAPFEQVVSQTMQDIDQNVYPQRDNQAIKRYLGLEPASYENIAFYRTEDAMNASELVIVRFRDDTQAAPFEEAVNKRMESQKKIYQGYAPEQEQLVKEGRVDIEANYALYVVGPQARAIDKQFKESLR</sequence>
<accession>A0AC61R997</accession>
<gene>
    <name evidence="1" type="ORF">E5336_04175</name>
</gene>
<evidence type="ECO:0000313" key="1">
    <source>
        <dbReference type="EMBL" id="TGY66498.1"/>
    </source>
</evidence>
<dbReference type="EMBL" id="SRYG01000006">
    <property type="protein sequence ID" value="TGY66498.1"/>
    <property type="molecule type" value="Genomic_DNA"/>
</dbReference>
<proteinExistence type="predicted"/>
<keyword evidence="2" id="KW-1185">Reference proteome</keyword>
<comment type="caution">
    <text evidence="1">The sequence shown here is derived from an EMBL/GenBank/DDBJ whole genome shotgun (WGS) entry which is preliminary data.</text>
</comment>
<protein>
    <submittedName>
        <fullName evidence="1">DUF4358 domain-containing protein</fullName>
    </submittedName>
</protein>
<dbReference type="Proteomes" id="UP000308836">
    <property type="component" value="Unassembled WGS sequence"/>
</dbReference>
<reference evidence="1" key="1">
    <citation type="submission" date="2019-04" db="EMBL/GenBank/DDBJ databases">
        <title>Microbes associate with the intestines of laboratory mice.</title>
        <authorList>
            <person name="Navarre W."/>
            <person name="Wong E."/>
            <person name="Huang K."/>
            <person name="Tropini C."/>
            <person name="Ng K."/>
            <person name="Yu B."/>
        </authorList>
    </citation>
    <scope>NUCLEOTIDE SEQUENCE</scope>
    <source>
        <strain evidence="1">NM09_H32</strain>
    </source>
</reference>
<evidence type="ECO:0000313" key="2">
    <source>
        <dbReference type="Proteomes" id="UP000308836"/>
    </source>
</evidence>
<organism evidence="1 2">
    <name type="scientific">Dubosiella muris</name>
    <dbReference type="NCBI Taxonomy" id="3038133"/>
    <lineage>
        <taxon>Bacteria</taxon>
        <taxon>Bacillati</taxon>
        <taxon>Bacillota</taxon>
        <taxon>Erysipelotrichia</taxon>
        <taxon>Erysipelotrichales</taxon>
        <taxon>Erysipelotrichaceae</taxon>
        <taxon>Dubosiella</taxon>
    </lineage>
</organism>
<name>A0AC61R997_9FIRM</name>